<feature type="domain" description="SGNH hydrolase-type esterase" evidence="2">
    <location>
        <begin position="55"/>
        <end position="224"/>
    </location>
</feature>
<feature type="chain" id="PRO_5017725153" evidence="1">
    <location>
        <begin position="21"/>
        <end position="401"/>
    </location>
</feature>
<feature type="signal peptide" evidence="1">
    <location>
        <begin position="1"/>
        <end position="20"/>
    </location>
</feature>
<sequence>MYRHFALLSVSCCLLLTTMAQDIKPLPYDPYIQSGSGLRNFYAAFGKGRQITVAFLGGSITNMQGWRNKVDSFLRQSYPAIDFRFINAGIPSLGSLPHVFRLQRDVLDSGQIDLLFLEAAVNDHVNGTDSLTQVHTLEGIVRHARKTNPAMDIVLMAFADSDKTKDYDNNQVPTEVANHALIAKHYNLPFINLAKEVHDRMRHGEFSWEKDFKDLHPSPFGQQLYFASIRELLQRCAMELEKVHSLNILPYPLPKALNKQALENGRYYSIENARLAEGWELIPNWTPTEGLHTRPGFVHKPMLVATTPGATLTLPFKGTAIGIAIVSGKDAGILSYSVDNGPFKEVDLFTQWSKSLHLPWYLLLGNDLKKGKHTLQLKIAAEKNSQSAGNACRIVYFLVND</sequence>
<dbReference type="PANTHER" id="PTHR34407">
    <property type="entry name" value="EXPRESSED PROTEIN"/>
    <property type="match status" value="1"/>
</dbReference>
<dbReference type="Gene3D" id="3.40.50.1110">
    <property type="entry name" value="SGNH hydrolase"/>
    <property type="match status" value="1"/>
</dbReference>
<dbReference type="InterPro" id="IPR036514">
    <property type="entry name" value="SGNH_hydro_sf"/>
</dbReference>
<gene>
    <name evidence="3" type="ORF">D3H65_02435</name>
</gene>
<evidence type="ECO:0000256" key="1">
    <source>
        <dbReference type="SAM" id="SignalP"/>
    </source>
</evidence>
<keyword evidence="3" id="KW-0378">Hydrolase</keyword>
<dbReference type="RefSeq" id="WP_119048731.1">
    <property type="nucleotide sequence ID" value="NZ_CP032157.1"/>
</dbReference>
<organism evidence="3 4">
    <name type="scientific">Paraflavitalea soli</name>
    <dbReference type="NCBI Taxonomy" id="2315862"/>
    <lineage>
        <taxon>Bacteria</taxon>
        <taxon>Pseudomonadati</taxon>
        <taxon>Bacteroidota</taxon>
        <taxon>Chitinophagia</taxon>
        <taxon>Chitinophagales</taxon>
        <taxon>Chitinophagaceae</taxon>
        <taxon>Paraflavitalea</taxon>
    </lineage>
</organism>
<evidence type="ECO:0000313" key="3">
    <source>
        <dbReference type="EMBL" id="AXY72893.1"/>
    </source>
</evidence>
<dbReference type="Gene3D" id="2.60.120.260">
    <property type="entry name" value="Galactose-binding domain-like"/>
    <property type="match status" value="1"/>
</dbReference>
<protein>
    <submittedName>
        <fullName evidence="3">SGNH/GDSL hydrolase family protein</fullName>
    </submittedName>
</protein>
<keyword evidence="4" id="KW-1185">Reference proteome</keyword>
<reference evidence="3 4" key="1">
    <citation type="submission" date="2018-09" db="EMBL/GenBank/DDBJ databases">
        <title>Genome sequencing of strain 6GH32-13.</title>
        <authorList>
            <person name="Weon H.-Y."/>
            <person name="Heo J."/>
            <person name="Kwon S.-W."/>
        </authorList>
    </citation>
    <scope>NUCLEOTIDE SEQUENCE [LARGE SCALE GENOMIC DNA]</scope>
    <source>
        <strain evidence="3 4">5GH32-13</strain>
    </source>
</reference>
<keyword evidence="1" id="KW-0732">Signal</keyword>
<proteinExistence type="predicted"/>
<name>A0A3B7MHW3_9BACT</name>
<dbReference type="PANTHER" id="PTHR34407:SF1">
    <property type="entry name" value="SGNH HYDROLASE-TYPE ESTERASE DOMAIN-CONTAINING PROTEIN"/>
    <property type="match status" value="1"/>
</dbReference>
<dbReference type="AlphaFoldDB" id="A0A3B7MHW3"/>
<dbReference type="Proteomes" id="UP000263900">
    <property type="component" value="Chromosome"/>
</dbReference>
<dbReference type="KEGG" id="pseg:D3H65_02435"/>
<dbReference type="GO" id="GO:0016788">
    <property type="term" value="F:hydrolase activity, acting on ester bonds"/>
    <property type="evidence" value="ECO:0007669"/>
    <property type="project" value="UniProtKB-ARBA"/>
</dbReference>
<accession>A0A3B7MHW3</accession>
<dbReference type="Pfam" id="PF13472">
    <property type="entry name" value="Lipase_GDSL_2"/>
    <property type="match status" value="1"/>
</dbReference>
<evidence type="ECO:0000259" key="2">
    <source>
        <dbReference type="Pfam" id="PF13472"/>
    </source>
</evidence>
<dbReference type="OrthoDB" id="9796689at2"/>
<dbReference type="EMBL" id="CP032157">
    <property type="protein sequence ID" value="AXY72893.1"/>
    <property type="molecule type" value="Genomic_DNA"/>
</dbReference>
<dbReference type="SUPFAM" id="SSF52266">
    <property type="entry name" value="SGNH hydrolase"/>
    <property type="match status" value="1"/>
</dbReference>
<evidence type="ECO:0000313" key="4">
    <source>
        <dbReference type="Proteomes" id="UP000263900"/>
    </source>
</evidence>
<dbReference type="CDD" id="cd00229">
    <property type="entry name" value="SGNH_hydrolase"/>
    <property type="match status" value="1"/>
</dbReference>
<dbReference type="InterPro" id="IPR013830">
    <property type="entry name" value="SGNH_hydro"/>
</dbReference>